<dbReference type="InterPro" id="IPR004827">
    <property type="entry name" value="bZIP"/>
</dbReference>
<feature type="region of interest" description="Disordered" evidence="2">
    <location>
        <begin position="163"/>
        <end position="223"/>
    </location>
</feature>
<name>A0A7S3EA48_9RHOD</name>
<evidence type="ECO:0000256" key="2">
    <source>
        <dbReference type="SAM" id="MobiDB-lite"/>
    </source>
</evidence>
<dbReference type="PROSITE" id="PS50217">
    <property type="entry name" value="BZIP"/>
    <property type="match status" value="1"/>
</dbReference>
<feature type="coiled-coil region" evidence="1">
    <location>
        <begin position="281"/>
        <end position="315"/>
    </location>
</feature>
<organism evidence="4">
    <name type="scientific">Rhodosorus marinus</name>
    <dbReference type="NCBI Taxonomy" id="101924"/>
    <lineage>
        <taxon>Eukaryota</taxon>
        <taxon>Rhodophyta</taxon>
        <taxon>Stylonematophyceae</taxon>
        <taxon>Stylonematales</taxon>
        <taxon>Stylonemataceae</taxon>
        <taxon>Rhodosorus</taxon>
    </lineage>
</organism>
<protein>
    <recommendedName>
        <fullName evidence="3">BZIP domain-containing protein</fullName>
    </recommendedName>
</protein>
<dbReference type="EMBL" id="HBHW01011370">
    <property type="protein sequence ID" value="CAE0040785.1"/>
    <property type="molecule type" value="Transcribed_RNA"/>
</dbReference>
<evidence type="ECO:0000313" key="6">
    <source>
        <dbReference type="EMBL" id="CAE0040785.1"/>
    </source>
</evidence>
<dbReference type="InterPro" id="IPR046347">
    <property type="entry name" value="bZIP_sf"/>
</dbReference>
<dbReference type="EMBL" id="HBHW01011375">
    <property type="protein sequence ID" value="CAE0040789.1"/>
    <property type="molecule type" value="Transcribed_RNA"/>
</dbReference>
<sequence>MRMREDKIEGEIYTCFTSTPTNTTTARRRARVVAGRKTSAGSVSTESTSSNPRSPSANQQPILRTAADEGMTTMQRFPQGTESTAQASVLHSLYPQNSNLVSRDMPEMWKAGSGFHTQDLVDLAVDPTADGELATALYPDVQRRSAAPNDFRKLSLPTTKLSQPWVEVSSSDHEDVDNDRNAHRSNLQSARQAGRSSGLKASKSGERREALYKTVPSARDAASSRLARRLKLQQKRSTQNLQVGLTKRITKRPSSEREREADMEKKKDRLLRNREAAIRSRLAAKKHHQILETEVKELQERVEKLKNVNTSLKGRLEALLSVLVDGSRPNLTEAERRRALEFFKNVDLDNSPAHRSNANF</sequence>
<feature type="compositionally biased region" description="Basic and acidic residues" evidence="2">
    <location>
        <begin position="170"/>
        <end position="182"/>
    </location>
</feature>
<evidence type="ECO:0000313" key="4">
    <source>
        <dbReference type="EMBL" id="CAE0040762.1"/>
    </source>
</evidence>
<feature type="compositionally biased region" description="Polar residues" evidence="2">
    <location>
        <begin position="184"/>
        <end position="195"/>
    </location>
</feature>
<evidence type="ECO:0000256" key="1">
    <source>
        <dbReference type="SAM" id="Coils"/>
    </source>
</evidence>
<evidence type="ECO:0000313" key="7">
    <source>
        <dbReference type="EMBL" id="CAE0040789.1"/>
    </source>
</evidence>
<feature type="domain" description="BZIP" evidence="3">
    <location>
        <begin position="263"/>
        <end position="319"/>
    </location>
</feature>
<dbReference type="Gene3D" id="1.20.5.170">
    <property type="match status" value="1"/>
</dbReference>
<feature type="region of interest" description="Disordered" evidence="2">
    <location>
        <begin position="18"/>
        <end position="61"/>
    </location>
</feature>
<evidence type="ECO:0000259" key="3">
    <source>
        <dbReference type="PROSITE" id="PS50217"/>
    </source>
</evidence>
<dbReference type="SMART" id="SM00338">
    <property type="entry name" value="BRLZ"/>
    <property type="match status" value="1"/>
</dbReference>
<dbReference type="SUPFAM" id="SSF57959">
    <property type="entry name" value="Leucine zipper domain"/>
    <property type="match status" value="1"/>
</dbReference>
<feature type="compositionally biased region" description="Low complexity" evidence="2">
    <location>
        <begin position="32"/>
        <end position="58"/>
    </location>
</feature>
<dbReference type="AlphaFoldDB" id="A0A7S3EA48"/>
<dbReference type="CDD" id="cd14686">
    <property type="entry name" value="bZIP"/>
    <property type="match status" value="1"/>
</dbReference>
<dbReference type="EMBL" id="HBHW01011347">
    <property type="protein sequence ID" value="CAE0040762.1"/>
    <property type="molecule type" value="Transcribed_RNA"/>
</dbReference>
<dbReference type="EMBL" id="HBHW01011361">
    <property type="protein sequence ID" value="CAE0040776.1"/>
    <property type="molecule type" value="Transcribed_RNA"/>
</dbReference>
<evidence type="ECO:0000313" key="5">
    <source>
        <dbReference type="EMBL" id="CAE0040776.1"/>
    </source>
</evidence>
<dbReference type="GO" id="GO:0003700">
    <property type="term" value="F:DNA-binding transcription factor activity"/>
    <property type="evidence" value="ECO:0007669"/>
    <property type="project" value="InterPro"/>
</dbReference>
<proteinExistence type="predicted"/>
<gene>
    <name evidence="4" type="ORF">RMAR00112_LOCUS8726</name>
    <name evidence="5" type="ORF">RMAR00112_LOCUS8740</name>
    <name evidence="6" type="ORF">RMAR00112_LOCUS8749</name>
    <name evidence="7" type="ORF">RMAR00112_LOCUS8753</name>
</gene>
<reference evidence="4" key="1">
    <citation type="submission" date="2021-01" db="EMBL/GenBank/DDBJ databases">
        <authorList>
            <person name="Corre E."/>
            <person name="Pelletier E."/>
            <person name="Niang G."/>
            <person name="Scheremetjew M."/>
            <person name="Finn R."/>
            <person name="Kale V."/>
            <person name="Holt S."/>
            <person name="Cochrane G."/>
            <person name="Meng A."/>
            <person name="Brown T."/>
            <person name="Cohen L."/>
        </authorList>
    </citation>
    <scope>NUCLEOTIDE SEQUENCE</scope>
    <source>
        <strain evidence="4">CCMP 769</strain>
    </source>
</reference>
<keyword evidence="1" id="KW-0175">Coiled coil</keyword>
<accession>A0A7S3EA48</accession>